<dbReference type="InterPro" id="IPR008979">
    <property type="entry name" value="Galactose-bd-like_sf"/>
</dbReference>
<proteinExistence type="predicted"/>
<comment type="caution">
    <text evidence="2">The sequence shown here is derived from an EMBL/GenBank/DDBJ whole genome shotgun (WGS) entry which is preliminary data.</text>
</comment>
<evidence type="ECO:0000313" key="2">
    <source>
        <dbReference type="EMBL" id="GGC25929.1"/>
    </source>
</evidence>
<accession>A0ABQ1LMB4</accession>
<dbReference type="EMBL" id="BMIK01000004">
    <property type="protein sequence ID" value="GGC25929.1"/>
    <property type="molecule type" value="Genomic_DNA"/>
</dbReference>
<dbReference type="Pfam" id="PF16391">
    <property type="entry name" value="DUF5000"/>
    <property type="match status" value="1"/>
</dbReference>
<reference evidence="3" key="1">
    <citation type="journal article" date="2019" name="Int. J. Syst. Evol. Microbiol.">
        <title>The Global Catalogue of Microorganisms (GCM) 10K type strain sequencing project: providing services to taxonomists for standard genome sequencing and annotation.</title>
        <authorList>
            <consortium name="The Broad Institute Genomics Platform"/>
            <consortium name="The Broad Institute Genome Sequencing Center for Infectious Disease"/>
            <person name="Wu L."/>
            <person name="Ma J."/>
        </authorList>
    </citation>
    <scope>NUCLEOTIDE SEQUENCE [LARGE SCALE GENOMIC DNA]</scope>
    <source>
        <strain evidence="3">CGMCC 1.15342</strain>
    </source>
</reference>
<keyword evidence="3" id="KW-1185">Reference proteome</keyword>
<feature type="domain" description="DUF5000" evidence="1">
    <location>
        <begin position="271"/>
        <end position="418"/>
    </location>
</feature>
<protein>
    <recommendedName>
        <fullName evidence="1">DUF5000 domain-containing protein</fullName>
    </recommendedName>
</protein>
<name>A0ABQ1LMB4_9SPHI</name>
<organism evidence="2 3">
    <name type="scientific">Parapedobacter defluvii</name>
    <dbReference type="NCBI Taxonomy" id="2045106"/>
    <lineage>
        <taxon>Bacteria</taxon>
        <taxon>Pseudomonadati</taxon>
        <taxon>Bacteroidota</taxon>
        <taxon>Sphingobacteriia</taxon>
        <taxon>Sphingobacteriales</taxon>
        <taxon>Sphingobacteriaceae</taxon>
        <taxon>Parapedobacter</taxon>
    </lineage>
</organism>
<evidence type="ECO:0000259" key="1">
    <source>
        <dbReference type="Pfam" id="PF16391"/>
    </source>
</evidence>
<evidence type="ECO:0000313" key="3">
    <source>
        <dbReference type="Proteomes" id="UP000597338"/>
    </source>
</evidence>
<sequence>MNIAMKKIQEKIVKKWAILCAIITQLGVMGCDDMNSIHQQYYDFGEGIYTGVVDSLKALSGYKKIRFDWEVNADPRITKTVIYWNKRTDSVVIDVSRTQSGRINLSYDLENLDEGTYTFEFITQDNQGHFSIPTELVVTVFGEFYIQSLRNRSVSAITKQLDGTMLIEWEPIASSTVQYVTVNYTVGGIEQSLRVENDEMQTVLTGLETDDVIGIVTTHLPENALEPLEAPVREYVLPKLEREINKSNFAIVALAGDNTSVNGDRNLARIWDGGTSNPNILHTVENAPGFDFPHRFTFDMGVQAELSRFRIWPRTDAGAFSGHSPRYFEIWATDQLTRPANDEAYWASDDWKNDWKLVGDHEILKPGTTEDQTAEWAAGWEYMVDDDSSRVRYIRLVIKNSNWQGSNCVNIGEITLWGDDL</sequence>
<dbReference type="Gene3D" id="2.60.120.260">
    <property type="entry name" value="Galactose-binding domain-like"/>
    <property type="match status" value="1"/>
</dbReference>
<gene>
    <name evidence="2" type="ORF">GCM10011386_17460</name>
</gene>
<dbReference type="SUPFAM" id="SSF49785">
    <property type="entry name" value="Galactose-binding domain-like"/>
    <property type="match status" value="1"/>
</dbReference>
<dbReference type="InterPro" id="IPR032164">
    <property type="entry name" value="DUF5000"/>
</dbReference>
<dbReference type="Proteomes" id="UP000597338">
    <property type="component" value="Unassembled WGS sequence"/>
</dbReference>
<dbReference type="PROSITE" id="PS51257">
    <property type="entry name" value="PROKAR_LIPOPROTEIN"/>
    <property type="match status" value="1"/>
</dbReference>
<dbReference type="Pfam" id="PF16389">
    <property type="entry name" value="DUF4998"/>
    <property type="match status" value="1"/>
</dbReference>